<keyword evidence="2" id="KW-1185">Reference proteome</keyword>
<organism evidence="1 2">
    <name type="scientific">Clohesyomyces aquaticus</name>
    <dbReference type="NCBI Taxonomy" id="1231657"/>
    <lineage>
        <taxon>Eukaryota</taxon>
        <taxon>Fungi</taxon>
        <taxon>Dikarya</taxon>
        <taxon>Ascomycota</taxon>
        <taxon>Pezizomycotina</taxon>
        <taxon>Dothideomycetes</taxon>
        <taxon>Pleosporomycetidae</taxon>
        <taxon>Pleosporales</taxon>
        <taxon>Lindgomycetaceae</taxon>
        <taxon>Clohesyomyces</taxon>
    </lineage>
</organism>
<evidence type="ECO:0000313" key="1">
    <source>
        <dbReference type="EMBL" id="ORY03851.1"/>
    </source>
</evidence>
<proteinExistence type="predicted"/>
<gene>
    <name evidence="1" type="ORF">BCR34DRAFT_573228</name>
</gene>
<comment type="caution">
    <text evidence="1">The sequence shown here is derived from an EMBL/GenBank/DDBJ whole genome shotgun (WGS) entry which is preliminary data.</text>
</comment>
<name>A0A1Y1Z0N8_9PLEO</name>
<reference evidence="1 2" key="1">
    <citation type="submission" date="2016-07" db="EMBL/GenBank/DDBJ databases">
        <title>Pervasive Adenine N6-methylation of Active Genes in Fungi.</title>
        <authorList>
            <consortium name="DOE Joint Genome Institute"/>
            <person name="Mondo S.J."/>
            <person name="Dannebaum R.O."/>
            <person name="Kuo R.C."/>
            <person name="Labutti K."/>
            <person name="Haridas S."/>
            <person name="Kuo A."/>
            <person name="Salamov A."/>
            <person name="Ahrendt S.R."/>
            <person name="Lipzen A."/>
            <person name="Sullivan W."/>
            <person name="Andreopoulos W.B."/>
            <person name="Clum A."/>
            <person name="Lindquist E."/>
            <person name="Daum C."/>
            <person name="Ramamoorthy G.K."/>
            <person name="Gryganskyi A."/>
            <person name="Culley D."/>
            <person name="Magnuson J.K."/>
            <person name="James T.Y."/>
            <person name="O'Malley M.A."/>
            <person name="Stajich J.E."/>
            <person name="Spatafora J.W."/>
            <person name="Visel A."/>
            <person name="Grigoriev I.V."/>
        </authorList>
    </citation>
    <scope>NUCLEOTIDE SEQUENCE [LARGE SCALE GENOMIC DNA]</scope>
    <source>
        <strain evidence="1 2">CBS 115471</strain>
    </source>
</reference>
<dbReference type="AlphaFoldDB" id="A0A1Y1Z0N8"/>
<evidence type="ECO:0000313" key="2">
    <source>
        <dbReference type="Proteomes" id="UP000193144"/>
    </source>
</evidence>
<protein>
    <submittedName>
        <fullName evidence="1">Uncharacterized protein</fullName>
    </submittedName>
</protein>
<dbReference type="EMBL" id="MCFA01000142">
    <property type="protein sequence ID" value="ORY03851.1"/>
    <property type="molecule type" value="Genomic_DNA"/>
</dbReference>
<accession>A0A1Y1Z0N8</accession>
<dbReference type="Proteomes" id="UP000193144">
    <property type="component" value="Unassembled WGS sequence"/>
</dbReference>
<sequence length="122" mass="13775">MVRLWAFALCGQPALQTPMAWLDGKRRTWSATESTNFSPHAQPRIDITNPMPIPFQQQDGEFCAFRWMPACSQCKGDPILVRCHPYSTDARFNLTDRTVLLDPLGSISDDQNSSRRSVNAAF</sequence>